<dbReference type="PROSITE" id="PS50173">
    <property type="entry name" value="UMUC"/>
    <property type="match status" value="1"/>
</dbReference>
<evidence type="ECO:0000313" key="7">
    <source>
        <dbReference type="EMBL" id="MDQ7938221.1"/>
    </source>
</evidence>
<evidence type="ECO:0000256" key="3">
    <source>
        <dbReference type="ARBA" id="ARBA00022695"/>
    </source>
</evidence>
<dbReference type="InterPro" id="IPR001126">
    <property type="entry name" value="UmuC"/>
</dbReference>
<dbReference type="CDD" id="cd01700">
    <property type="entry name" value="PolY_Pol_V_umuC"/>
    <property type="match status" value="1"/>
</dbReference>
<dbReference type="Gene3D" id="3.40.1170.60">
    <property type="match status" value="1"/>
</dbReference>
<dbReference type="SUPFAM" id="SSF100879">
    <property type="entry name" value="Lesion bypass DNA polymerase (Y-family), little finger domain"/>
    <property type="match status" value="1"/>
</dbReference>
<dbReference type="Pfam" id="PF11798">
    <property type="entry name" value="IMS_HHH"/>
    <property type="match status" value="1"/>
</dbReference>
<keyword evidence="2" id="KW-0515">Mutator protein</keyword>
<dbReference type="Proteomes" id="UP001227831">
    <property type="component" value="Unassembled WGS sequence"/>
</dbReference>
<evidence type="ECO:0000256" key="5">
    <source>
        <dbReference type="ARBA" id="ARBA00022932"/>
    </source>
</evidence>
<feature type="domain" description="UmuC" evidence="6">
    <location>
        <begin position="16"/>
        <end position="205"/>
    </location>
</feature>
<dbReference type="InterPro" id="IPR050116">
    <property type="entry name" value="DNA_polymerase-Y"/>
</dbReference>
<name>A0ABU1ABH8_9LACO</name>
<dbReference type="InterPro" id="IPR036775">
    <property type="entry name" value="DNA_pol_Y-fam_lit_finger_sf"/>
</dbReference>
<dbReference type="InterPro" id="IPR043128">
    <property type="entry name" value="Rev_trsase/Diguanyl_cyclase"/>
</dbReference>
<dbReference type="EMBL" id="JAVCWF010000001">
    <property type="protein sequence ID" value="MDQ7938221.1"/>
    <property type="molecule type" value="Genomic_DNA"/>
</dbReference>
<dbReference type="PANTHER" id="PTHR11076:SF35">
    <property type="entry name" value="DNA REPAIR PROTEIN HOMOLOG YOBH"/>
    <property type="match status" value="1"/>
</dbReference>
<sequence>MTTPLDDPTRLPVHDIMCIDCKSFFASTEAIRHGEYPLAAKIVVLSRSESQGGLILAASPDTKRDYGVKLGTRQYEIKLDMDIQLVEPHMADYIHLNYRISKIIQQFTDEQHTFIYSIDELLADFTHSHALFGTNDEIAFKVQQRIFQETGIITTVGMGPNPLMAKLALDNAAKESAPWRAYWGYEDVESKLWRIGSLTDFWSIGSRTAKKLENLGIHSIYDLAHSNRKKLKQNFGVLGDALYFHSWGIDYTDLTKRYVPRADNRGYGNNQVLMHDYTNQIEIETVLFEIADQVATRLRKHNVLGEIIGISVGFSEPDSQGHSGWSTQTKIDPTNETNDLIRTVKYLFENRWQGNALRNLGVRVNRISQPTSFQTSLFEDVKHHDANLRLENTIDQIRSRYGYKALVRGYSKTNAGTAIDRSTLVGGHQA</sequence>
<proteinExistence type="inferred from homology"/>
<gene>
    <name evidence="7" type="ORF">RA086_11435</name>
</gene>
<dbReference type="Gene3D" id="1.10.150.20">
    <property type="entry name" value="5' to 3' exonuclease, C-terminal subdomain"/>
    <property type="match status" value="1"/>
</dbReference>
<keyword evidence="8" id="KW-1185">Reference proteome</keyword>
<dbReference type="PANTHER" id="PTHR11076">
    <property type="entry name" value="DNA REPAIR POLYMERASE UMUC / TRANSFERASE FAMILY MEMBER"/>
    <property type="match status" value="1"/>
</dbReference>
<dbReference type="Pfam" id="PF00817">
    <property type="entry name" value="IMS"/>
    <property type="match status" value="1"/>
</dbReference>
<evidence type="ECO:0000256" key="2">
    <source>
        <dbReference type="ARBA" id="ARBA00022457"/>
    </source>
</evidence>
<evidence type="ECO:0000313" key="8">
    <source>
        <dbReference type="Proteomes" id="UP001227831"/>
    </source>
</evidence>
<dbReference type="Gene3D" id="3.30.1490.100">
    <property type="entry name" value="DNA polymerase, Y-family, little finger domain"/>
    <property type="match status" value="1"/>
</dbReference>
<evidence type="ECO:0000256" key="1">
    <source>
        <dbReference type="ARBA" id="ARBA00010945"/>
    </source>
</evidence>
<dbReference type="RefSeq" id="WP_308703912.1">
    <property type="nucleotide sequence ID" value="NZ_AP027463.1"/>
</dbReference>
<dbReference type="InterPro" id="IPR017961">
    <property type="entry name" value="DNA_pol_Y-fam_little_finger"/>
</dbReference>
<organism evidence="7 8">
    <name type="scientific">Lactiplantibacillus brownii</name>
    <dbReference type="NCBI Taxonomy" id="3069269"/>
    <lineage>
        <taxon>Bacteria</taxon>
        <taxon>Bacillati</taxon>
        <taxon>Bacillota</taxon>
        <taxon>Bacilli</taxon>
        <taxon>Lactobacillales</taxon>
        <taxon>Lactobacillaceae</taxon>
        <taxon>Lactiplantibacillus</taxon>
    </lineage>
</organism>
<keyword evidence="4" id="KW-0235">DNA replication</keyword>
<comment type="caution">
    <text evidence="7">The sequence shown here is derived from an EMBL/GenBank/DDBJ whole genome shotgun (WGS) entry which is preliminary data.</text>
</comment>
<keyword evidence="3" id="KW-0548">Nucleotidyltransferase</keyword>
<dbReference type="Gene3D" id="3.30.70.270">
    <property type="match status" value="1"/>
</dbReference>
<reference evidence="7 8" key="1">
    <citation type="journal article" date="2023" name="Int. J. Syst. Evol. Microbiol.">
        <title>Lactiplantibacillus brownii sp. nov., a novel psychrotolerant species isolated from sauerkraut.</title>
        <authorList>
            <person name="Heng Y.C."/>
            <person name="Silvaraju S."/>
            <person name="Lee J.K.Y."/>
            <person name="Kittelmann S."/>
        </authorList>
    </citation>
    <scope>NUCLEOTIDE SEQUENCE [LARGE SCALE GENOMIC DNA]</scope>
    <source>
        <strain evidence="7 8">WILCCON 0030</strain>
    </source>
</reference>
<evidence type="ECO:0000256" key="4">
    <source>
        <dbReference type="ARBA" id="ARBA00022705"/>
    </source>
</evidence>
<dbReference type="InterPro" id="IPR024728">
    <property type="entry name" value="PolY_HhH_motif"/>
</dbReference>
<keyword evidence="5" id="KW-0239">DNA-directed DNA polymerase</keyword>
<keyword evidence="5" id="KW-0808">Transferase</keyword>
<evidence type="ECO:0000259" key="6">
    <source>
        <dbReference type="PROSITE" id="PS50173"/>
    </source>
</evidence>
<protein>
    <submittedName>
        <fullName evidence="7">Y-family DNA polymerase</fullName>
    </submittedName>
</protein>
<comment type="similarity">
    <text evidence="1">Belongs to the DNA polymerase type-Y family.</text>
</comment>
<dbReference type="SUPFAM" id="SSF56672">
    <property type="entry name" value="DNA/RNA polymerases"/>
    <property type="match status" value="1"/>
</dbReference>
<dbReference type="InterPro" id="IPR043502">
    <property type="entry name" value="DNA/RNA_pol_sf"/>
</dbReference>
<accession>A0ABU1ABH8</accession>
<dbReference type="Pfam" id="PF11799">
    <property type="entry name" value="IMS_C"/>
    <property type="match status" value="1"/>
</dbReference>